<evidence type="ECO:0000313" key="3">
    <source>
        <dbReference type="Proteomes" id="UP000386847"/>
    </source>
</evidence>
<evidence type="ECO:0000259" key="1">
    <source>
        <dbReference type="Pfam" id="PF01636"/>
    </source>
</evidence>
<dbReference type="InterPro" id="IPR002575">
    <property type="entry name" value="Aminoglycoside_PTrfase"/>
</dbReference>
<dbReference type="Proteomes" id="UP000386847">
    <property type="component" value="Chromosome"/>
</dbReference>
<keyword evidence="2" id="KW-0808">Transferase</keyword>
<dbReference type="KEGG" id="rain:Rai3103_16340"/>
<protein>
    <submittedName>
        <fullName evidence="2">Phosphotransferase</fullName>
    </submittedName>
</protein>
<dbReference type="EMBL" id="CP045725">
    <property type="protein sequence ID" value="QGF24926.1"/>
    <property type="molecule type" value="Genomic_DNA"/>
</dbReference>
<dbReference type="Gene3D" id="3.90.1200.10">
    <property type="match status" value="1"/>
</dbReference>
<proteinExistence type="predicted"/>
<reference evidence="2 3" key="1">
    <citation type="submission" date="2019-10" db="EMBL/GenBank/DDBJ databases">
        <title>Genomic analysis of Raineyella sp. CBA3103.</title>
        <authorList>
            <person name="Roh S.W."/>
        </authorList>
    </citation>
    <scope>NUCLEOTIDE SEQUENCE [LARGE SCALE GENOMIC DNA]</scope>
    <source>
        <strain evidence="2 3">CBA3103</strain>
    </source>
</reference>
<gene>
    <name evidence="2" type="ORF">Rai3103_16340</name>
</gene>
<dbReference type="PANTHER" id="PTHR21310:SF42">
    <property type="entry name" value="BIFUNCTIONAL AAC_APH"/>
    <property type="match status" value="1"/>
</dbReference>
<dbReference type="Gene3D" id="3.30.200.20">
    <property type="entry name" value="Phosphorylase Kinase, domain 1"/>
    <property type="match status" value="1"/>
</dbReference>
<dbReference type="InterPro" id="IPR011009">
    <property type="entry name" value="Kinase-like_dom_sf"/>
</dbReference>
<dbReference type="RefSeq" id="WP_153573455.1">
    <property type="nucleotide sequence ID" value="NZ_CP045725.1"/>
</dbReference>
<dbReference type="PANTHER" id="PTHR21310">
    <property type="entry name" value="AMINOGLYCOSIDE PHOSPHOTRANSFERASE-RELATED-RELATED"/>
    <property type="match status" value="1"/>
</dbReference>
<dbReference type="SUPFAM" id="SSF56112">
    <property type="entry name" value="Protein kinase-like (PK-like)"/>
    <property type="match status" value="1"/>
</dbReference>
<name>A0A5Q2FKQ9_9ACTN</name>
<dbReference type="Pfam" id="PF01636">
    <property type="entry name" value="APH"/>
    <property type="match status" value="1"/>
</dbReference>
<dbReference type="InterPro" id="IPR051678">
    <property type="entry name" value="AGP_Transferase"/>
</dbReference>
<organism evidence="2 3">
    <name type="scientific">Raineyella fluvialis</name>
    <dbReference type="NCBI Taxonomy" id="2662261"/>
    <lineage>
        <taxon>Bacteria</taxon>
        <taxon>Bacillati</taxon>
        <taxon>Actinomycetota</taxon>
        <taxon>Actinomycetes</taxon>
        <taxon>Propionibacteriales</taxon>
        <taxon>Propionibacteriaceae</taxon>
        <taxon>Raineyella</taxon>
    </lineage>
</organism>
<keyword evidence="3" id="KW-1185">Reference proteome</keyword>
<dbReference type="AlphaFoldDB" id="A0A5Q2FKQ9"/>
<accession>A0A5Q2FKQ9</accession>
<sequence>MPDTPLVDAPLVRGLLRSQLPPELAHLTEAPLTLLGQGWDNAMFRLGQDHVVRVPTSRLAARLIEHEIAWIATVGAPLLALDLAVPVPVFCGRPGPLYPTRWTVVPWIGGTDLASLPLPDRRGLAAPLARALAALHRPAPPDAPYNAYRGVPLAARAAAVADRWPAVERYLGTADSHALRECWARGLAAPTWPGPPLWIHGDTHARNIIQRDGHLAGLIDFGDATAGDPATDLAAAVLDFDAEGYARFRDVAEATGRYDGAIWDRAAGWAVVIITALIADPVNRRNFAGLIEDARVNLG</sequence>
<feature type="domain" description="Aminoglycoside phosphotransferase" evidence="1">
    <location>
        <begin position="33"/>
        <end position="269"/>
    </location>
</feature>
<evidence type="ECO:0000313" key="2">
    <source>
        <dbReference type="EMBL" id="QGF24926.1"/>
    </source>
</evidence>
<dbReference type="CDD" id="cd05155">
    <property type="entry name" value="APH_ChoK_like_1"/>
    <property type="match status" value="1"/>
</dbReference>
<dbReference type="GO" id="GO:0016740">
    <property type="term" value="F:transferase activity"/>
    <property type="evidence" value="ECO:0007669"/>
    <property type="project" value="UniProtKB-KW"/>
</dbReference>